<dbReference type="EMBL" id="CP031226">
    <property type="protein sequence ID" value="AXH59693.1"/>
    <property type="molecule type" value="Genomic_DNA"/>
</dbReference>
<evidence type="ECO:0000256" key="1">
    <source>
        <dbReference type="SAM" id="Phobius"/>
    </source>
</evidence>
<keyword evidence="1" id="KW-1133">Transmembrane helix</keyword>
<dbReference type="AlphaFoldDB" id="A0AAD0V958"/>
<protein>
    <submittedName>
        <fullName evidence="2">Uncharacterized protein</fullName>
    </submittedName>
</protein>
<evidence type="ECO:0000313" key="3">
    <source>
        <dbReference type="Proteomes" id="UP000006426"/>
    </source>
</evidence>
<organism evidence="2 3">
    <name type="scientific">Pseudomonas amygdali pv. lachrymans str. M301315</name>
    <dbReference type="NCBI Taxonomy" id="629260"/>
    <lineage>
        <taxon>Bacteria</taxon>
        <taxon>Pseudomonadati</taxon>
        <taxon>Pseudomonadota</taxon>
        <taxon>Gammaproteobacteria</taxon>
        <taxon>Pseudomonadales</taxon>
        <taxon>Pseudomonadaceae</taxon>
        <taxon>Pseudomonas</taxon>
        <taxon>Pseudomonas amygdali</taxon>
    </lineage>
</organism>
<evidence type="ECO:0000313" key="2">
    <source>
        <dbReference type="EMBL" id="AXH59693.1"/>
    </source>
</evidence>
<keyword evidence="1" id="KW-0812">Transmembrane</keyword>
<feature type="transmembrane region" description="Helical" evidence="1">
    <location>
        <begin position="40"/>
        <end position="60"/>
    </location>
</feature>
<reference evidence="2 3" key="1">
    <citation type="journal article" date="2011" name="PLoS Pathog.">
        <title>Dynamic evolution of pathogenicity revealed by sequencing and comparative genomics of 19 Pseudomonas syringae isolates.</title>
        <authorList>
            <person name="Baltrus D.A."/>
            <person name="Nishimura M.T."/>
            <person name="Romanchuk A."/>
            <person name="Chang J.H."/>
            <person name="Mukhtar M.S."/>
            <person name="Cherkis K."/>
            <person name="Roach J."/>
            <person name="Grant S.R."/>
            <person name="Jones C.D."/>
            <person name="Dangl J.L."/>
        </authorList>
    </citation>
    <scope>NUCLEOTIDE SEQUENCE [LARGE SCALE GENOMIC DNA]</scope>
    <source>
        <strain evidence="2 3">M301315</strain>
    </source>
</reference>
<geneLocation type="plasmid" evidence="3">
    <name>pmppla107</name>
</geneLocation>
<keyword evidence="1" id="KW-0472">Membrane</keyword>
<dbReference type="GeneID" id="39474385"/>
<dbReference type="Proteomes" id="UP000006426">
    <property type="component" value="Plasmid pmppla107"/>
</dbReference>
<proteinExistence type="predicted"/>
<accession>A0AAD0V958</accession>
<name>A0AAD0V958_PSEAV</name>
<sequence length="140" mass="15239">MASNDGSVEKYSDDSDAIERGEPTRNRIVDLLLPIDLGHILIGTLLTVILYLPFAVFDVAMEGVEAKRAAVRLDGQYSKSGKDVIQFVIPDSLSCVKLLKSLSDVGFSMKIGDTPVAVSNEGLEAGCRLKSRDLLLWKNL</sequence>
<keyword evidence="2" id="KW-0614">Plasmid</keyword>
<dbReference type="RefSeq" id="WP_005742058.1">
    <property type="nucleotide sequence ID" value="NZ_CP031226.1"/>
</dbReference>
<gene>
    <name evidence="2" type="ORF">PLA107_031210</name>
</gene>